<feature type="binding site" evidence="4">
    <location>
        <position position="178"/>
    </location>
    <ligand>
        <name>substrate</name>
    </ligand>
</feature>
<dbReference type="Gene3D" id="1.50.10.10">
    <property type="match status" value="1"/>
</dbReference>
<dbReference type="SUPFAM" id="SSF48208">
    <property type="entry name" value="Six-hairpin glycosidases"/>
    <property type="match status" value="1"/>
</dbReference>
<organism evidence="5 6">
    <name type="scientific">Pedobacter heparinus (strain ATCC 13125 / DSM 2366 / CIP 104194 / JCM 7457 / NBRC 12017 / NCIMB 9290 / NRRL B-14731 / HIM 762-3)</name>
    <dbReference type="NCBI Taxonomy" id="485917"/>
    <lineage>
        <taxon>Bacteria</taxon>
        <taxon>Pseudomonadati</taxon>
        <taxon>Bacteroidota</taxon>
        <taxon>Sphingobacteriia</taxon>
        <taxon>Sphingobacteriales</taxon>
        <taxon>Sphingobacteriaceae</taxon>
        <taxon>Pedobacter</taxon>
    </lineage>
</organism>
<dbReference type="EMBL" id="CP001681">
    <property type="protein sequence ID" value="ACU06154.1"/>
    <property type="molecule type" value="Genomic_DNA"/>
</dbReference>
<name>C6XVS9_PEDHD</name>
<sequence length="395" mass="45289">MLSPLTKRMMKTIFLAVTLLITTLRLQAQPKVDVNKEIEFAKAQYELMLKANTDLSRFPQSVKQDGTLDTRTSDWWCSGFFGGSLWYLYEFTSDDKWKVAADKWTMAVEKEKYNKTTHDLGFMLYCSFGNGYRLTNNEQYKDIMLVGAESLATRFNPKIGLIKSWEEFKGFDYPVIIDNMMNLEFLLWAVKASGNRKFHDISITHADNTLKNHFRKDYSSYHVVCYDTAGKVLARKTNQGAADESAWARGQAWAVYGYTMMYRETGNKKYLNQAINIAKFIASHPNLPSDKIPYWDFNAPDIPNEERDASAAAITASALLELYTYTNDKAQFRLAEDMLASLSGKVYTASPGKNHNFLLKHSVGSKPYKSEVNTPIIYADYYYLEALLRYSKLLK</sequence>
<feature type="binding site" evidence="4">
    <location>
        <position position="119"/>
    </location>
    <ligand>
        <name>substrate</name>
    </ligand>
</feature>
<feature type="binding site" evidence="4">
    <location>
        <position position="365"/>
    </location>
    <ligand>
        <name>substrate</name>
    </ligand>
</feature>
<evidence type="ECO:0000256" key="3">
    <source>
        <dbReference type="PIRSR" id="PIRSR610905-1"/>
    </source>
</evidence>
<dbReference type="GO" id="GO:0000272">
    <property type="term" value="P:polysaccharide catabolic process"/>
    <property type="evidence" value="ECO:0007669"/>
    <property type="project" value="TreeGrafter"/>
</dbReference>
<feature type="active site" description="Nucleophile" evidence="3">
    <location>
        <position position="119"/>
    </location>
</feature>
<evidence type="ECO:0000256" key="4">
    <source>
        <dbReference type="PIRSR" id="PIRSR610905-2"/>
    </source>
</evidence>
<keyword evidence="1 5" id="KW-0378">Hydrolase</keyword>
<dbReference type="CAZy" id="GH88">
    <property type="family name" value="Glycoside Hydrolase Family 88"/>
</dbReference>
<dbReference type="HOGENOM" id="CLU_027158_0_0_10"/>
<dbReference type="eggNOG" id="COG4225">
    <property type="taxonomic scope" value="Bacteria"/>
</dbReference>
<dbReference type="STRING" id="485917.Phep_3963"/>
<dbReference type="GO" id="GO:0052757">
    <property type="term" value="F:chondroitin hydrolase activity"/>
    <property type="evidence" value="ECO:0007669"/>
    <property type="project" value="TreeGrafter"/>
</dbReference>
<feature type="active site" description="Proton donor" evidence="3">
    <location>
        <position position="178"/>
    </location>
</feature>
<comment type="similarity">
    <text evidence="2">Belongs to the glycosyl hydrolase 88 family.</text>
</comment>
<dbReference type="InterPro" id="IPR010905">
    <property type="entry name" value="Glyco_hydro_88"/>
</dbReference>
<proteinExistence type="inferred from homology"/>
<protein>
    <submittedName>
        <fullName evidence="5">Glycosyl hydrolase family 88</fullName>
    </submittedName>
</protein>
<evidence type="ECO:0000256" key="1">
    <source>
        <dbReference type="ARBA" id="ARBA00022801"/>
    </source>
</evidence>
<feature type="binding site" evidence="4">
    <location>
        <position position="237"/>
    </location>
    <ligand>
        <name>substrate</name>
    </ligand>
</feature>
<evidence type="ECO:0000256" key="2">
    <source>
        <dbReference type="ARBA" id="ARBA00038358"/>
    </source>
</evidence>
<dbReference type="InterPro" id="IPR052369">
    <property type="entry name" value="UG_Glycosaminoglycan_Hydrolase"/>
</dbReference>
<gene>
    <name evidence="5" type="ordered locus">Phep_3963</name>
</gene>
<dbReference type="InterPro" id="IPR008928">
    <property type="entry name" value="6-hairpin_glycosidase_sf"/>
</dbReference>
<dbReference type="Pfam" id="PF07470">
    <property type="entry name" value="Glyco_hydro_88"/>
    <property type="match status" value="1"/>
</dbReference>
<dbReference type="PANTHER" id="PTHR36845">
    <property type="entry name" value="HYDROLASE, PUTATIVE (AFU_ORTHOLOGUE AFUA_7G05090)-RELATED"/>
    <property type="match status" value="1"/>
</dbReference>
<dbReference type="KEGG" id="phe:Phep_3963"/>
<feature type="binding site" evidence="4">
    <location>
        <position position="253"/>
    </location>
    <ligand>
        <name>substrate</name>
    </ligand>
</feature>
<evidence type="ECO:0000313" key="6">
    <source>
        <dbReference type="Proteomes" id="UP000000852"/>
    </source>
</evidence>
<dbReference type="AlphaFoldDB" id="C6XVS9"/>
<dbReference type="PANTHER" id="PTHR36845:SF1">
    <property type="entry name" value="HYDROLASE, PUTATIVE (AFU_ORTHOLOGUE AFUA_7G05090)-RELATED"/>
    <property type="match status" value="1"/>
</dbReference>
<feature type="binding site" evidence="4">
    <location>
        <position position="249"/>
    </location>
    <ligand>
        <name>substrate</name>
    </ligand>
</feature>
<evidence type="ECO:0000313" key="5">
    <source>
        <dbReference type="EMBL" id="ACU06154.1"/>
    </source>
</evidence>
<keyword evidence="6" id="KW-1185">Reference proteome</keyword>
<dbReference type="InterPro" id="IPR012341">
    <property type="entry name" value="6hp_glycosidase-like_sf"/>
</dbReference>
<accession>C6XVS9</accession>
<dbReference type="Proteomes" id="UP000000852">
    <property type="component" value="Chromosome"/>
</dbReference>
<reference evidence="5 6" key="1">
    <citation type="journal article" date="2009" name="Stand. Genomic Sci.">
        <title>Complete genome sequence of Pedobacter heparinus type strain (HIM 762-3).</title>
        <authorList>
            <person name="Han C."/>
            <person name="Spring S."/>
            <person name="Lapidus A."/>
            <person name="Del Rio T.G."/>
            <person name="Tice H."/>
            <person name="Copeland A."/>
            <person name="Cheng J.F."/>
            <person name="Lucas S."/>
            <person name="Chen F."/>
            <person name="Nolan M."/>
            <person name="Bruce D."/>
            <person name="Goodwin L."/>
            <person name="Pitluck S."/>
            <person name="Ivanova N."/>
            <person name="Mavromatis K."/>
            <person name="Mikhailova N."/>
            <person name="Pati A."/>
            <person name="Chen A."/>
            <person name="Palaniappan K."/>
            <person name="Land M."/>
            <person name="Hauser L."/>
            <person name="Chang Y.J."/>
            <person name="Jeffries C.C."/>
            <person name="Saunders E."/>
            <person name="Chertkov O."/>
            <person name="Brettin T."/>
            <person name="Goker M."/>
            <person name="Rohde M."/>
            <person name="Bristow J."/>
            <person name="Eisen J.A."/>
            <person name="Markowitz V."/>
            <person name="Hugenholtz P."/>
            <person name="Kyrpides N.C."/>
            <person name="Klenk H.P."/>
            <person name="Detter J.C."/>
        </authorList>
    </citation>
    <scope>NUCLEOTIDE SEQUENCE [LARGE SCALE GENOMIC DNA]</scope>
    <source>
        <strain evidence="6">ATCC 13125 / DSM 2366 / CIP 104194 / JCM 7457 / NBRC 12017 / NCIMB 9290 / NRRL B-14731 / HIM 762-3</strain>
    </source>
</reference>